<dbReference type="Pfam" id="PF13400">
    <property type="entry name" value="Tad"/>
    <property type="match status" value="1"/>
</dbReference>
<keyword evidence="4" id="KW-0547">Nucleotide-binding</keyword>
<accession>A0A1G6PZ69</accession>
<evidence type="ECO:0000256" key="2">
    <source>
        <dbReference type="SAM" id="Phobius"/>
    </source>
</evidence>
<dbReference type="EMBL" id="FMZE01000004">
    <property type="protein sequence ID" value="SDC84954.1"/>
    <property type="molecule type" value="Genomic_DNA"/>
</dbReference>
<dbReference type="InterPro" id="IPR028087">
    <property type="entry name" value="Tad_N"/>
</dbReference>
<evidence type="ECO:0000313" key="4">
    <source>
        <dbReference type="EMBL" id="SDC84954.1"/>
    </source>
</evidence>
<dbReference type="STRING" id="530584.SAMN05421630_104123"/>
<evidence type="ECO:0000259" key="3">
    <source>
        <dbReference type="Pfam" id="PF13400"/>
    </source>
</evidence>
<name>A0A1G6PZ69_9PSEU</name>
<feature type="transmembrane region" description="Helical" evidence="2">
    <location>
        <begin position="40"/>
        <end position="61"/>
    </location>
</feature>
<organism evidence="4 5">
    <name type="scientific">Prauserella marina</name>
    <dbReference type="NCBI Taxonomy" id="530584"/>
    <lineage>
        <taxon>Bacteria</taxon>
        <taxon>Bacillati</taxon>
        <taxon>Actinomycetota</taxon>
        <taxon>Actinomycetes</taxon>
        <taxon>Pseudonocardiales</taxon>
        <taxon>Pseudonocardiaceae</taxon>
        <taxon>Prauserella</taxon>
    </lineage>
</organism>
<evidence type="ECO:0000256" key="1">
    <source>
        <dbReference type="SAM" id="MobiDB-lite"/>
    </source>
</evidence>
<dbReference type="GO" id="GO:0004386">
    <property type="term" value="F:helicase activity"/>
    <property type="evidence" value="ECO:0007669"/>
    <property type="project" value="UniProtKB-KW"/>
</dbReference>
<dbReference type="InterPro" id="IPR021202">
    <property type="entry name" value="Rv3654c-like"/>
</dbReference>
<reference evidence="4 5" key="1">
    <citation type="submission" date="2016-10" db="EMBL/GenBank/DDBJ databases">
        <authorList>
            <person name="de Groot N.N."/>
        </authorList>
    </citation>
    <scope>NUCLEOTIDE SEQUENCE [LARGE SCALE GENOMIC DNA]</scope>
    <source>
        <strain evidence="4 5">CGMCC 4.5506</strain>
    </source>
</reference>
<keyword evidence="2" id="KW-0472">Membrane</keyword>
<keyword evidence="4" id="KW-0378">Hydrolase</keyword>
<protein>
    <submittedName>
        <fullName evidence="4">Helicase/secretion neighborhood TadE-like protein</fullName>
    </submittedName>
</protein>
<keyword evidence="2" id="KW-1133">Transmembrane helix</keyword>
<keyword evidence="2" id="KW-0812">Transmembrane</keyword>
<gene>
    <name evidence="4" type="ORF">SAMN05421630_104123</name>
</gene>
<dbReference type="NCBIfam" id="TIGR03816">
    <property type="entry name" value="tadE_like_DECH"/>
    <property type="match status" value="1"/>
</dbReference>
<keyword evidence="4" id="KW-0347">Helicase</keyword>
<proteinExistence type="predicted"/>
<sequence length="154" mass="15572">MRNVVTRRRREAARRKGGAGPPDRAANPVGGVANGEAGMATVWAAGAVVAMLLVGCLVWLFGGAVVARRHAANAADLAALAAAGHVHSGPAVACASAQRIADRMEVRLGDCAFEQWDALVVVESEGKGMLAGFATITAKARAGPVECAGVCVGE</sequence>
<keyword evidence="4" id="KW-0067">ATP-binding</keyword>
<feature type="region of interest" description="Disordered" evidence="1">
    <location>
        <begin position="1"/>
        <end position="30"/>
    </location>
</feature>
<keyword evidence="5" id="KW-1185">Reference proteome</keyword>
<dbReference type="AlphaFoldDB" id="A0A1G6PZ69"/>
<feature type="compositionally biased region" description="Basic residues" evidence="1">
    <location>
        <begin position="1"/>
        <end position="17"/>
    </location>
</feature>
<dbReference type="Proteomes" id="UP000199494">
    <property type="component" value="Unassembled WGS sequence"/>
</dbReference>
<feature type="domain" description="Putative Flp pilus-assembly TadG-like N-terminal" evidence="3">
    <location>
        <begin position="38"/>
        <end position="84"/>
    </location>
</feature>
<dbReference type="RefSeq" id="WP_245865530.1">
    <property type="nucleotide sequence ID" value="NZ_CP016353.1"/>
</dbReference>
<evidence type="ECO:0000313" key="5">
    <source>
        <dbReference type="Proteomes" id="UP000199494"/>
    </source>
</evidence>